<evidence type="ECO:0000256" key="5">
    <source>
        <dbReference type="ARBA" id="ARBA00023136"/>
    </source>
</evidence>
<feature type="transmembrane region" description="Helical" evidence="6">
    <location>
        <begin position="288"/>
        <end position="305"/>
    </location>
</feature>
<dbReference type="Pfam" id="PF01594">
    <property type="entry name" value="AI-2E_transport"/>
    <property type="match status" value="1"/>
</dbReference>
<feature type="transmembrane region" description="Helical" evidence="6">
    <location>
        <begin position="229"/>
        <end position="248"/>
    </location>
</feature>
<feature type="transmembrane region" description="Helical" evidence="6">
    <location>
        <begin position="63"/>
        <end position="88"/>
    </location>
</feature>
<dbReference type="PANTHER" id="PTHR21716">
    <property type="entry name" value="TRANSMEMBRANE PROTEIN"/>
    <property type="match status" value="1"/>
</dbReference>
<reference evidence="7 8" key="1">
    <citation type="submission" date="2012-09" db="EMBL/GenBank/DDBJ databases">
        <title>Genome Sequence of Bacillus sp. DW5-4.</title>
        <authorList>
            <person name="Lai Q."/>
            <person name="Liu Y."/>
            <person name="Shao Z."/>
        </authorList>
    </citation>
    <scope>NUCLEOTIDE SEQUENCE [LARGE SCALE GENOMIC DNA]</scope>
    <source>
        <strain evidence="7 8">DW5-4</strain>
    </source>
</reference>
<dbReference type="AlphaFoldDB" id="A0A081LBN9"/>
<feature type="transmembrane region" description="Helical" evidence="6">
    <location>
        <begin position="325"/>
        <end position="350"/>
    </location>
</feature>
<keyword evidence="8" id="KW-1185">Reference proteome</keyword>
<dbReference type="Proteomes" id="UP000028091">
    <property type="component" value="Unassembled WGS sequence"/>
</dbReference>
<dbReference type="PANTHER" id="PTHR21716:SF68">
    <property type="entry name" value="TRANSPORT PROTEIN YTVI-RELATED"/>
    <property type="match status" value="1"/>
</dbReference>
<dbReference type="GO" id="GO:0055085">
    <property type="term" value="P:transmembrane transport"/>
    <property type="evidence" value="ECO:0007669"/>
    <property type="project" value="TreeGrafter"/>
</dbReference>
<comment type="caution">
    <text evidence="7">The sequence shown here is derived from an EMBL/GenBank/DDBJ whole genome shotgun (WGS) entry which is preliminary data.</text>
</comment>
<evidence type="ECO:0000313" key="7">
    <source>
        <dbReference type="EMBL" id="KEP26665.1"/>
    </source>
</evidence>
<dbReference type="RefSeq" id="WP_034320958.1">
    <property type="nucleotide sequence ID" value="NZ_JOTP01000008.1"/>
</dbReference>
<protein>
    <submittedName>
        <fullName evidence="7">Membrane protein</fullName>
    </submittedName>
</protein>
<keyword evidence="3 6" id="KW-0812">Transmembrane</keyword>
<dbReference type="GO" id="GO:0016020">
    <property type="term" value="C:membrane"/>
    <property type="evidence" value="ECO:0007669"/>
    <property type="project" value="UniProtKB-SubCell"/>
</dbReference>
<organism evidence="7 8">
    <name type="scientific">Bacillus zhangzhouensis</name>
    <dbReference type="NCBI Taxonomy" id="1178540"/>
    <lineage>
        <taxon>Bacteria</taxon>
        <taxon>Bacillati</taxon>
        <taxon>Bacillota</taxon>
        <taxon>Bacilli</taxon>
        <taxon>Bacillales</taxon>
        <taxon>Bacillaceae</taxon>
        <taxon>Bacillus</taxon>
    </lineage>
</organism>
<dbReference type="OrthoDB" id="9774361at2"/>
<name>A0A081LBN9_9BACI</name>
<dbReference type="EMBL" id="JOTP01000008">
    <property type="protein sequence ID" value="KEP26665.1"/>
    <property type="molecule type" value="Genomic_DNA"/>
</dbReference>
<keyword evidence="4 6" id="KW-1133">Transmembrane helix</keyword>
<dbReference type="InterPro" id="IPR014227">
    <property type="entry name" value="YtvI-like"/>
</dbReference>
<comment type="similarity">
    <text evidence="2">Belongs to the autoinducer-2 exporter (AI-2E) (TC 2.A.86) family.</text>
</comment>
<evidence type="ECO:0000256" key="3">
    <source>
        <dbReference type="ARBA" id="ARBA00022692"/>
    </source>
</evidence>
<dbReference type="eggNOG" id="COG0628">
    <property type="taxonomic scope" value="Bacteria"/>
</dbReference>
<feature type="transmembrane region" description="Helical" evidence="6">
    <location>
        <begin position="33"/>
        <end position="51"/>
    </location>
</feature>
<feature type="transmembrane region" description="Helical" evidence="6">
    <location>
        <begin position="254"/>
        <end position="281"/>
    </location>
</feature>
<comment type="subcellular location">
    <subcellularLocation>
        <location evidence="1">Membrane</location>
        <topology evidence="1">Multi-pass membrane protein</topology>
    </subcellularLocation>
</comment>
<evidence type="ECO:0000256" key="2">
    <source>
        <dbReference type="ARBA" id="ARBA00009773"/>
    </source>
</evidence>
<evidence type="ECO:0000256" key="1">
    <source>
        <dbReference type="ARBA" id="ARBA00004141"/>
    </source>
</evidence>
<sequence length="372" mass="40816">MNHTYVAIFLRSLMMISIAVFAVVFLYQSFPFLYPFWIALVVSCLIHPAVCKIEGITGMPRGFVVVIVLLLFLVAAAGLMTLLVAEIISGSAYLAKVLPGHLDQMISIVEQFFTNKILPLYHDLTAQFNTLQAGQKESILGQIQALGDEAAAKIGTFLSKTLELIPAFLGLLPDVAATLLFSALATFFITKDWFTLKKYGSRIFPAKWMQHTRAILSEIKKAITGFMKAQLLLVAMTIGIVLIGLIILKVDHALVIALCIGLVDLLPYIGSGTVFLPWIIYSAMTGNLSLAIGLGILYIVVLIQRQVSEPKVLSKSIGLNPLATLVALFVGLKWFGFLGLALGPASLVVWQAFRNAGVFREIYQYIRYGMQK</sequence>
<proteinExistence type="inferred from homology"/>
<keyword evidence="5 6" id="KW-0472">Membrane</keyword>
<dbReference type="InterPro" id="IPR002549">
    <property type="entry name" value="AI-2E-like"/>
</dbReference>
<evidence type="ECO:0000256" key="6">
    <source>
        <dbReference type="SAM" id="Phobius"/>
    </source>
</evidence>
<evidence type="ECO:0000313" key="8">
    <source>
        <dbReference type="Proteomes" id="UP000028091"/>
    </source>
</evidence>
<dbReference type="NCBIfam" id="TIGR02872">
    <property type="entry name" value="spore_ytvI"/>
    <property type="match status" value="1"/>
</dbReference>
<feature type="transmembrane region" description="Helical" evidence="6">
    <location>
        <begin position="7"/>
        <end position="27"/>
    </location>
</feature>
<feature type="transmembrane region" description="Helical" evidence="6">
    <location>
        <begin position="167"/>
        <end position="189"/>
    </location>
</feature>
<accession>A0A081LBN9</accession>
<evidence type="ECO:0000256" key="4">
    <source>
        <dbReference type="ARBA" id="ARBA00022989"/>
    </source>
</evidence>
<gene>
    <name evidence="7" type="ORF">BA70_18980</name>
</gene>